<sequence length="107" mass="11252">MLLVFGLNLLALAAACLSLSRHHRDLFGSAPSESRVRLLRIVALVDGVLALAYAIHAIGAELGIVYWACLLMIAGATLVLLLAWRPRWALPTAAAMPVLGGVLAVLG</sequence>
<comment type="caution">
    <text evidence="2">The sequence shown here is derived from an EMBL/GenBank/DDBJ whole genome shotgun (WGS) entry which is preliminary data.</text>
</comment>
<dbReference type="AlphaFoldDB" id="A0A2D0ACW1"/>
<feature type="transmembrane region" description="Helical" evidence="1">
    <location>
        <begin position="37"/>
        <end position="55"/>
    </location>
</feature>
<keyword evidence="1" id="KW-1133">Transmembrane helix</keyword>
<dbReference type="Pfam" id="PF11804">
    <property type="entry name" value="DUF3325"/>
    <property type="match status" value="1"/>
</dbReference>
<evidence type="ECO:0000313" key="3">
    <source>
        <dbReference type="Proteomes" id="UP000198145"/>
    </source>
</evidence>
<feature type="transmembrane region" description="Helical" evidence="1">
    <location>
        <begin position="88"/>
        <end position="106"/>
    </location>
</feature>
<dbReference type="Proteomes" id="UP000198145">
    <property type="component" value="Unassembled WGS sequence"/>
</dbReference>
<dbReference type="STRING" id="46680.GCA_000807755_01038"/>
<keyword evidence="1" id="KW-0812">Transmembrane</keyword>
<dbReference type="EMBL" id="NJBA01000006">
    <property type="protein sequence ID" value="OWP49481.1"/>
    <property type="molecule type" value="Genomic_DNA"/>
</dbReference>
<evidence type="ECO:0000313" key="2">
    <source>
        <dbReference type="EMBL" id="OWP49481.1"/>
    </source>
</evidence>
<feature type="transmembrane region" description="Helical" evidence="1">
    <location>
        <begin position="62"/>
        <end position="82"/>
    </location>
</feature>
<dbReference type="eggNOG" id="ENOG5033AD4">
    <property type="taxonomic scope" value="Bacteria"/>
</dbReference>
<evidence type="ECO:0000256" key="1">
    <source>
        <dbReference type="SAM" id="Phobius"/>
    </source>
</evidence>
<dbReference type="InterPro" id="IPR021762">
    <property type="entry name" value="DUF3325"/>
</dbReference>
<organism evidence="2 3">
    <name type="scientific">Pseudomonas nitroreducens</name>
    <dbReference type="NCBI Taxonomy" id="46680"/>
    <lineage>
        <taxon>Bacteria</taxon>
        <taxon>Pseudomonadati</taxon>
        <taxon>Pseudomonadota</taxon>
        <taxon>Gammaproteobacteria</taxon>
        <taxon>Pseudomonadales</taxon>
        <taxon>Pseudomonadaceae</taxon>
        <taxon>Pseudomonas</taxon>
    </lineage>
</organism>
<reference evidence="2 3" key="1">
    <citation type="submission" date="2017-06" db="EMBL/GenBank/DDBJ databases">
        <title>Draft genome of Pseudomonas nitroreducens DF05.</title>
        <authorList>
            <person name="Iyer R."/>
        </authorList>
    </citation>
    <scope>NUCLEOTIDE SEQUENCE [LARGE SCALE GENOMIC DNA]</scope>
    <source>
        <strain evidence="2 3">DF05</strain>
    </source>
</reference>
<dbReference type="RefSeq" id="WP_088419437.1">
    <property type="nucleotide sequence ID" value="NZ_NJBA01000006.1"/>
</dbReference>
<gene>
    <name evidence="2" type="ORF">CEG18_18120</name>
</gene>
<accession>A0A2D0ACW1</accession>
<keyword evidence="1" id="KW-0472">Membrane</keyword>
<name>A0A2D0ACW1_PSENT</name>
<protein>
    <submittedName>
        <fullName evidence="2">Iron uptake protein</fullName>
    </submittedName>
</protein>
<proteinExistence type="predicted"/>